<dbReference type="EMBL" id="SJPY01000001">
    <property type="protein sequence ID" value="TWU45671.1"/>
    <property type="molecule type" value="Genomic_DNA"/>
</dbReference>
<gene>
    <name evidence="1" type="ORF">Q31b_08470</name>
</gene>
<accession>A0A5C6ED90</accession>
<protein>
    <submittedName>
        <fullName evidence="1">Uncharacterized protein</fullName>
    </submittedName>
</protein>
<dbReference type="Proteomes" id="UP000315471">
    <property type="component" value="Unassembled WGS sequence"/>
</dbReference>
<reference evidence="1 2" key="1">
    <citation type="submission" date="2019-02" db="EMBL/GenBank/DDBJ databases">
        <title>Deep-cultivation of Planctomycetes and their phenomic and genomic characterization uncovers novel biology.</title>
        <authorList>
            <person name="Wiegand S."/>
            <person name="Jogler M."/>
            <person name="Boedeker C."/>
            <person name="Pinto D."/>
            <person name="Vollmers J."/>
            <person name="Rivas-Marin E."/>
            <person name="Kohn T."/>
            <person name="Peeters S.H."/>
            <person name="Heuer A."/>
            <person name="Rast P."/>
            <person name="Oberbeckmann S."/>
            <person name="Bunk B."/>
            <person name="Jeske O."/>
            <person name="Meyerdierks A."/>
            <person name="Storesund J.E."/>
            <person name="Kallscheuer N."/>
            <person name="Luecker S."/>
            <person name="Lage O.M."/>
            <person name="Pohl T."/>
            <person name="Merkel B.J."/>
            <person name="Hornburger P."/>
            <person name="Mueller R.-W."/>
            <person name="Bruemmer F."/>
            <person name="Labrenz M."/>
            <person name="Spormann A.M."/>
            <person name="Op Den Camp H."/>
            <person name="Overmann J."/>
            <person name="Amann R."/>
            <person name="Jetten M.S.M."/>
            <person name="Mascher T."/>
            <person name="Medema M.H."/>
            <person name="Devos D.P."/>
            <person name="Kaster A.-K."/>
            <person name="Ovreas L."/>
            <person name="Rohde M."/>
            <person name="Galperin M.Y."/>
            <person name="Jogler C."/>
        </authorList>
    </citation>
    <scope>NUCLEOTIDE SEQUENCE [LARGE SCALE GENOMIC DNA]</scope>
    <source>
        <strain evidence="1 2">Q31b</strain>
    </source>
</reference>
<dbReference type="AlphaFoldDB" id="A0A5C6ED90"/>
<evidence type="ECO:0000313" key="2">
    <source>
        <dbReference type="Proteomes" id="UP000315471"/>
    </source>
</evidence>
<evidence type="ECO:0000313" key="1">
    <source>
        <dbReference type="EMBL" id="TWU45671.1"/>
    </source>
</evidence>
<proteinExistence type="predicted"/>
<comment type="caution">
    <text evidence="1">The sequence shown here is derived from an EMBL/GenBank/DDBJ whole genome shotgun (WGS) entry which is preliminary data.</text>
</comment>
<name>A0A5C6ED90_9BACT</name>
<organism evidence="1 2">
    <name type="scientific">Novipirellula aureliae</name>
    <dbReference type="NCBI Taxonomy" id="2527966"/>
    <lineage>
        <taxon>Bacteria</taxon>
        <taxon>Pseudomonadati</taxon>
        <taxon>Planctomycetota</taxon>
        <taxon>Planctomycetia</taxon>
        <taxon>Pirellulales</taxon>
        <taxon>Pirellulaceae</taxon>
        <taxon>Novipirellula</taxon>
    </lineage>
</organism>
<keyword evidence="2" id="KW-1185">Reference proteome</keyword>
<sequence length="59" mass="6548">MSHLYLVSNCIGCANTAMTASRLCFTTCFTVFPTLSRNQKETQGDVIMMSHVFHNETAS</sequence>